<comment type="similarity">
    <text evidence="3 6">Belongs to the class I fructose-bisphosphate aldolase family.</text>
</comment>
<accession>A0A366F710</accession>
<dbReference type="PROSITE" id="PS00158">
    <property type="entry name" value="ALDOLASE_CLASS_I"/>
    <property type="match status" value="1"/>
</dbReference>
<evidence type="ECO:0000256" key="3">
    <source>
        <dbReference type="ARBA" id="ARBA00010387"/>
    </source>
</evidence>
<evidence type="ECO:0000256" key="2">
    <source>
        <dbReference type="ARBA" id="ARBA00004714"/>
    </source>
</evidence>
<dbReference type="RefSeq" id="WP_113890542.1">
    <property type="nucleotide sequence ID" value="NZ_QNRK01000019.1"/>
</dbReference>
<protein>
    <recommendedName>
        <fullName evidence="6">Fructose-bisphosphate aldolase</fullName>
        <ecNumber evidence="6">4.1.2.13</ecNumber>
    </recommendedName>
</protein>
<dbReference type="Proteomes" id="UP000253529">
    <property type="component" value="Unassembled WGS sequence"/>
</dbReference>
<evidence type="ECO:0000313" key="7">
    <source>
        <dbReference type="EMBL" id="RBP10423.1"/>
    </source>
</evidence>
<dbReference type="Gene3D" id="3.20.20.70">
    <property type="entry name" value="Aldolase class I"/>
    <property type="match status" value="1"/>
</dbReference>
<dbReference type="GO" id="GO:0006096">
    <property type="term" value="P:glycolytic process"/>
    <property type="evidence" value="ECO:0007669"/>
    <property type="project" value="UniProtKB-UniPathway"/>
</dbReference>
<sequence length="343" mass="36883">MNHLMETARLMLADHKGLLAMDESNGTCNKRFASAGIEQTEQARRRYRELIITTPGLRECISGVILYDETIRQARADGTPLVKIIADSGIITGIKVDVGAKDLAGHAGEKITEGLDGLRERLRDYFQIGARFAKWRAVIGIGNGLPSPACIDANAHALARYAALCQECGLVPVVEPEVLMDGGHTLAQCREATERILRSVFDQLAAQGVALEGMILKPNMALPSLTYPEQPTPAEVAEATVGVLRRVVPPELPGIAFLSGGQSGVLASERLNAMNSKFKAPSAAAPWTLTFSFARAIQQPALEIWAGKDANRTAAQQALIHRAKCNRAARKGQYSSTMESNGS</sequence>
<name>A0A366F710_9HYPH</name>
<proteinExistence type="inferred from homology"/>
<keyword evidence="4 6" id="KW-0324">Glycolysis</keyword>
<comment type="catalytic activity">
    <reaction evidence="1 6">
        <text>beta-D-fructose 1,6-bisphosphate = D-glyceraldehyde 3-phosphate + dihydroxyacetone phosphate</text>
        <dbReference type="Rhea" id="RHEA:14729"/>
        <dbReference type="ChEBI" id="CHEBI:32966"/>
        <dbReference type="ChEBI" id="CHEBI:57642"/>
        <dbReference type="ChEBI" id="CHEBI:59776"/>
        <dbReference type="EC" id="4.1.2.13"/>
    </reaction>
</comment>
<evidence type="ECO:0000256" key="1">
    <source>
        <dbReference type="ARBA" id="ARBA00000441"/>
    </source>
</evidence>
<evidence type="ECO:0000313" key="8">
    <source>
        <dbReference type="Proteomes" id="UP000253529"/>
    </source>
</evidence>
<dbReference type="AlphaFoldDB" id="A0A366F710"/>
<comment type="caution">
    <text evidence="7">The sequence shown here is derived from an EMBL/GenBank/DDBJ whole genome shotgun (WGS) entry which is preliminary data.</text>
</comment>
<dbReference type="InterPro" id="IPR000741">
    <property type="entry name" value="FBA_I"/>
</dbReference>
<dbReference type="NCBIfam" id="NF033379">
    <property type="entry name" value="FrucBisAld_I"/>
    <property type="match status" value="1"/>
</dbReference>
<comment type="pathway">
    <text evidence="2">Carbohydrate degradation; glycolysis; D-glyceraldehyde 3-phosphate and glycerone phosphate from D-glucose: step 4/4.</text>
</comment>
<dbReference type="InterPro" id="IPR013785">
    <property type="entry name" value="Aldolase_TIM"/>
</dbReference>
<dbReference type="EC" id="4.1.2.13" evidence="6"/>
<dbReference type="InterPro" id="IPR029768">
    <property type="entry name" value="Aldolase_I_AS"/>
</dbReference>
<dbReference type="SUPFAM" id="SSF51569">
    <property type="entry name" value="Aldolase"/>
    <property type="match status" value="1"/>
</dbReference>
<keyword evidence="5 6" id="KW-0456">Lyase</keyword>
<gene>
    <name evidence="7" type="ORF">DFR50_11994</name>
</gene>
<dbReference type="EMBL" id="QNRK01000019">
    <property type="protein sequence ID" value="RBP10423.1"/>
    <property type="molecule type" value="Genomic_DNA"/>
</dbReference>
<dbReference type="PANTHER" id="PTHR11627">
    <property type="entry name" value="FRUCTOSE-BISPHOSPHATE ALDOLASE"/>
    <property type="match status" value="1"/>
</dbReference>
<dbReference type="GO" id="GO:0004332">
    <property type="term" value="F:fructose-bisphosphate aldolase activity"/>
    <property type="evidence" value="ECO:0007669"/>
    <property type="project" value="UniProtKB-EC"/>
</dbReference>
<evidence type="ECO:0000256" key="5">
    <source>
        <dbReference type="ARBA" id="ARBA00023239"/>
    </source>
</evidence>
<evidence type="ECO:0000256" key="6">
    <source>
        <dbReference type="RuleBase" id="RU003994"/>
    </source>
</evidence>
<organism evidence="7 8">
    <name type="scientific">Roseiarcus fermentans</name>
    <dbReference type="NCBI Taxonomy" id="1473586"/>
    <lineage>
        <taxon>Bacteria</taxon>
        <taxon>Pseudomonadati</taxon>
        <taxon>Pseudomonadota</taxon>
        <taxon>Alphaproteobacteria</taxon>
        <taxon>Hyphomicrobiales</taxon>
        <taxon>Roseiarcaceae</taxon>
        <taxon>Roseiarcus</taxon>
    </lineage>
</organism>
<dbReference type="OrthoDB" id="9793595at2"/>
<keyword evidence="8" id="KW-1185">Reference proteome</keyword>
<dbReference type="FunFam" id="3.20.20.70:FF:000140">
    <property type="entry name" value="Fructose-bisphosphate aldolase"/>
    <property type="match status" value="1"/>
</dbReference>
<dbReference type="Pfam" id="PF00274">
    <property type="entry name" value="Glycolytic"/>
    <property type="match status" value="1"/>
</dbReference>
<reference evidence="7 8" key="1">
    <citation type="submission" date="2018-06" db="EMBL/GenBank/DDBJ databases">
        <title>Genomic Encyclopedia of Type Strains, Phase IV (KMG-IV): sequencing the most valuable type-strain genomes for metagenomic binning, comparative biology and taxonomic classification.</title>
        <authorList>
            <person name="Goeker M."/>
        </authorList>
    </citation>
    <scope>NUCLEOTIDE SEQUENCE [LARGE SCALE GENOMIC DNA]</scope>
    <source>
        <strain evidence="7 8">DSM 24875</strain>
    </source>
</reference>
<evidence type="ECO:0000256" key="4">
    <source>
        <dbReference type="ARBA" id="ARBA00023152"/>
    </source>
</evidence>
<dbReference type="UniPathway" id="UPA00109">
    <property type="reaction ID" value="UER00183"/>
</dbReference>